<keyword evidence="4 13" id="KW-0812">Transmembrane</keyword>
<evidence type="ECO:0000313" key="17">
    <source>
        <dbReference type="Proteomes" id="UP001369086"/>
    </source>
</evidence>
<evidence type="ECO:0000256" key="10">
    <source>
        <dbReference type="ARBA" id="ARBA00023180"/>
    </source>
</evidence>
<evidence type="ECO:0000256" key="11">
    <source>
        <dbReference type="ARBA" id="ARBA00023224"/>
    </source>
</evidence>
<dbReference type="Gene3D" id="1.20.1070.10">
    <property type="entry name" value="Rhodopsin 7-helix transmembrane proteins"/>
    <property type="match status" value="1"/>
</dbReference>
<dbReference type="PROSITE" id="PS00237">
    <property type="entry name" value="G_PROTEIN_RECEP_F1_1"/>
    <property type="match status" value="1"/>
</dbReference>
<evidence type="ECO:0000259" key="15">
    <source>
        <dbReference type="PROSITE" id="PS50262"/>
    </source>
</evidence>
<sequence length="352" mass="40630">MMPVQMAESLSQDIYDIINRTEKNNSSTECPYFPDLNFVYTFVPPYIFTICVTGLLGNIFVLLVFFLQKGRCTVAEIYLGNLAAADLMLLAGLPFWAVNIMHHFNWPFGDFLCKTTNVTIIFNMYTSIYLLAMVSIDRYLALVRTMTTGRMRSVFYAKVFCLCIWLFGFIMSIPSVIYRSIEYVPEFDGVMCLLKFPEKSWTLASYIILNVIGFLLPVSIIAFCNYHIIKALRESQKHASSEDRSDNKANKLIFAVILAFLLCWTPFHFFTFLEILYQVDCLKGCTWETILELGNQIATYMACLNSLLNPVLYVFASQYFRRKITDIFKRTKPWRGSDLVALQRSVIATHRQ</sequence>
<comment type="similarity">
    <text evidence="13">Belongs to the G-protein coupled receptor 1 family.</text>
</comment>
<evidence type="ECO:0000256" key="13">
    <source>
        <dbReference type="RuleBase" id="RU000688"/>
    </source>
</evidence>
<dbReference type="Proteomes" id="UP001369086">
    <property type="component" value="Unassembled WGS sequence"/>
</dbReference>
<comment type="function">
    <text evidence="12">This is a receptor for bradykinin. Could be a factor in chronic pain and inflammation.</text>
</comment>
<dbReference type="PRINTS" id="PR00425">
    <property type="entry name" value="BRADYKININR"/>
</dbReference>
<evidence type="ECO:0000256" key="4">
    <source>
        <dbReference type="ARBA" id="ARBA00022692"/>
    </source>
</evidence>
<dbReference type="Pfam" id="PF00001">
    <property type="entry name" value="7tm_1"/>
    <property type="match status" value="1"/>
</dbReference>
<evidence type="ECO:0000256" key="7">
    <source>
        <dbReference type="ARBA" id="ARBA00023136"/>
    </source>
</evidence>
<organism evidence="16 17">
    <name type="scientific">Huso huso</name>
    <name type="common">Beluga</name>
    <name type="synonym">Acipenser huso</name>
    <dbReference type="NCBI Taxonomy" id="61971"/>
    <lineage>
        <taxon>Eukaryota</taxon>
        <taxon>Metazoa</taxon>
        <taxon>Chordata</taxon>
        <taxon>Craniata</taxon>
        <taxon>Vertebrata</taxon>
        <taxon>Euteleostomi</taxon>
        <taxon>Actinopterygii</taxon>
        <taxon>Chondrostei</taxon>
        <taxon>Acipenseriformes</taxon>
        <taxon>Acipenseridae</taxon>
        <taxon>Huso</taxon>
    </lineage>
</organism>
<evidence type="ECO:0000256" key="5">
    <source>
        <dbReference type="ARBA" id="ARBA00022989"/>
    </source>
</evidence>
<dbReference type="PANTHER" id="PTHR10489:SF957">
    <property type="entry name" value="B2 BRADYKININ RECEPTOR"/>
    <property type="match status" value="1"/>
</dbReference>
<dbReference type="InterPro" id="IPR000496">
    <property type="entry name" value="Brdyknn_rcpt"/>
</dbReference>
<keyword evidence="5 14" id="KW-1133">Transmembrane helix</keyword>
<feature type="transmembrane region" description="Helical" evidence="14">
    <location>
        <begin position="297"/>
        <end position="320"/>
    </location>
</feature>
<dbReference type="InterPro" id="IPR001186">
    <property type="entry name" value="Brdyknn_1_rcpt"/>
</dbReference>
<proteinExistence type="inferred from homology"/>
<name>A0ABR0Z3J5_HUSHU</name>
<dbReference type="EMBL" id="JAHFZB010000018">
    <property type="protein sequence ID" value="KAK6479005.1"/>
    <property type="molecule type" value="Genomic_DNA"/>
</dbReference>
<evidence type="ECO:0000256" key="3">
    <source>
        <dbReference type="ARBA" id="ARBA00022475"/>
    </source>
</evidence>
<feature type="transmembrane region" description="Helical" evidence="14">
    <location>
        <begin position="155"/>
        <end position="178"/>
    </location>
</feature>
<evidence type="ECO:0000256" key="2">
    <source>
        <dbReference type="ARBA" id="ARBA00021062"/>
    </source>
</evidence>
<reference evidence="16 17" key="1">
    <citation type="submission" date="2021-05" db="EMBL/GenBank/DDBJ databases">
        <authorList>
            <person name="Zahm M."/>
            <person name="Klopp C."/>
            <person name="Cabau C."/>
            <person name="Kuhl H."/>
            <person name="Suciu R."/>
            <person name="Ciorpac M."/>
            <person name="Holostenco D."/>
            <person name="Gessner J."/>
            <person name="Wuertz S."/>
            <person name="Hohne C."/>
            <person name="Stock M."/>
            <person name="Gislard M."/>
            <person name="Lluch J."/>
            <person name="Milhes M."/>
            <person name="Lampietro C."/>
            <person name="Lopez Roques C."/>
            <person name="Donnadieu C."/>
            <person name="Du K."/>
            <person name="Schartl M."/>
            <person name="Guiguen Y."/>
        </authorList>
    </citation>
    <scope>NUCLEOTIDE SEQUENCE [LARGE SCALE GENOMIC DNA]</scope>
    <source>
        <strain evidence="16">Hh-F2</strain>
        <tissue evidence="16">Blood</tissue>
    </source>
</reference>
<protein>
    <recommendedName>
        <fullName evidence="2">B1 bradykinin receptor</fullName>
    </recommendedName>
</protein>
<dbReference type="PRINTS" id="PR00993">
    <property type="entry name" value="BRADYKINNB1R"/>
</dbReference>
<keyword evidence="11 13" id="KW-0807">Transducer</keyword>
<evidence type="ECO:0000256" key="6">
    <source>
        <dbReference type="ARBA" id="ARBA00023040"/>
    </source>
</evidence>
<evidence type="ECO:0000256" key="9">
    <source>
        <dbReference type="ARBA" id="ARBA00023170"/>
    </source>
</evidence>
<keyword evidence="10" id="KW-0325">Glycoprotein</keyword>
<keyword evidence="9 13" id="KW-0675">Receptor</keyword>
<keyword evidence="17" id="KW-1185">Reference proteome</keyword>
<feature type="transmembrane region" description="Helical" evidence="14">
    <location>
        <begin position="79"/>
        <end position="98"/>
    </location>
</feature>
<feature type="domain" description="G-protein coupled receptors family 1 profile" evidence="15">
    <location>
        <begin position="57"/>
        <end position="313"/>
    </location>
</feature>
<comment type="caution">
    <text evidence="16">The sequence shown here is derived from an EMBL/GenBank/DDBJ whole genome shotgun (WGS) entry which is preliminary data.</text>
</comment>
<dbReference type="SUPFAM" id="SSF81321">
    <property type="entry name" value="Family A G protein-coupled receptor-like"/>
    <property type="match status" value="1"/>
</dbReference>
<feature type="transmembrane region" description="Helical" evidence="14">
    <location>
        <begin position="252"/>
        <end position="277"/>
    </location>
</feature>
<dbReference type="PROSITE" id="PS50262">
    <property type="entry name" value="G_PROTEIN_RECEP_F1_2"/>
    <property type="match status" value="1"/>
</dbReference>
<gene>
    <name evidence="16" type="ORF">HHUSO_G19644</name>
</gene>
<evidence type="ECO:0000313" key="16">
    <source>
        <dbReference type="EMBL" id="KAK6479005.1"/>
    </source>
</evidence>
<dbReference type="InterPro" id="IPR050119">
    <property type="entry name" value="CCR1-9-like"/>
</dbReference>
<keyword evidence="7 14" id="KW-0472">Membrane</keyword>
<evidence type="ECO:0000256" key="12">
    <source>
        <dbReference type="ARBA" id="ARBA00025112"/>
    </source>
</evidence>
<keyword evidence="3" id="KW-1003">Cell membrane</keyword>
<evidence type="ECO:0000256" key="14">
    <source>
        <dbReference type="SAM" id="Phobius"/>
    </source>
</evidence>
<dbReference type="InterPro" id="IPR000276">
    <property type="entry name" value="GPCR_Rhodpsn"/>
</dbReference>
<feature type="transmembrane region" description="Helical" evidence="14">
    <location>
        <begin position="46"/>
        <end position="67"/>
    </location>
</feature>
<evidence type="ECO:0000256" key="8">
    <source>
        <dbReference type="ARBA" id="ARBA00023157"/>
    </source>
</evidence>
<feature type="transmembrane region" description="Helical" evidence="14">
    <location>
        <begin position="118"/>
        <end position="143"/>
    </location>
</feature>
<accession>A0ABR0Z3J5</accession>
<comment type="subcellular location">
    <subcellularLocation>
        <location evidence="1">Cell membrane</location>
        <topology evidence="1">Multi-pass membrane protein</topology>
    </subcellularLocation>
</comment>
<keyword evidence="6 13" id="KW-0297">G-protein coupled receptor</keyword>
<dbReference type="InterPro" id="IPR017452">
    <property type="entry name" value="GPCR_Rhodpsn_7TM"/>
</dbReference>
<keyword evidence="8" id="KW-1015">Disulfide bond</keyword>
<evidence type="ECO:0000256" key="1">
    <source>
        <dbReference type="ARBA" id="ARBA00004651"/>
    </source>
</evidence>
<feature type="transmembrane region" description="Helical" evidence="14">
    <location>
        <begin position="203"/>
        <end position="228"/>
    </location>
</feature>
<dbReference type="PRINTS" id="PR00237">
    <property type="entry name" value="GPCRRHODOPSN"/>
</dbReference>
<dbReference type="PANTHER" id="PTHR10489">
    <property type="entry name" value="CELL ADHESION MOLECULE"/>
    <property type="match status" value="1"/>
</dbReference>